<keyword evidence="4" id="KW-1185">Reference proteome</keyword>
<dbReference type="AlphaFoldDB" id="F0QA81"/>
<proteinExistence type="predicted"/>
<dbReference type="EMBL" id="CP002521">
    <property type="protein sequence ID" value="ADX48449.1"/>
    <property type="molecule type" value="Genomic_DNA"/>
</dbReference>
<reference evidence="3" key="1">
    <citation type="submission" date="2011-02" db="EMBL/GenBank/DDBJ databases">
        <title>Complete sequence of Acidovorax avenae subsp. avenae ATCC 19860.</title>
        <authorList>
            <consortium name="US DOE Joint Genome Institute"/>
            <person name="Lucas S."/>
            <person name="Copeland A."/>
            <person name="Lapidus A."/>
            <person name="Cheng J.-F."/>
            <person name="Goodwin L."/>
            <person name="Pitluck S."/>
            <person name="Chertkov O."/>
            <person name="Held B."/>
            <person name="Detter J.C."/>
            <person name="Han C."/>
            <person name="Tapia R."/>
            <person name="Land M."/>
            <person name="Hauser L."/>
            <person name="Kyrpides N."/>
            <person name="Ivanova N."/>
            <person name="Ovchinnikova G."/>
            <person name="Pagani I."/>
            <person name="Gordon S."/>
            <person name="Woyke T."/>
        </authorList>
    </citation>
    <scope>NUCLEOTIDE SEQUENCE</scope>
    <source>
        <strain evidence="3">ATCC 19860</strain>
    </source>
</reference>
<dbReference type="GeneID" id="34237757"/>
<keyword evidence="2" id="KW-0732">Signal</keyword>
<dbReference type="InterPro" id="IPR025421">
    <property type="entry name" value="DUF4148"/>
</dbReference>
<evidence type="ECO:0000313" key="4">
    <source>
        <dbReference type="Proteomes" id="UP000002482"/>
    </source>
</evidence>
<feature type="signal peptide" evidence="2">
    <location>
        <begin position="1"/>
        <end position="24"/>
    </location>
</feature>
<dbReference type="OrthoDB" id="7062301at2"/>
<dbReference type="Proteomes" id="UP000002482">
    <property type="component" value="Chromosome"/>
</dbReference>
<sequence>MNARRPSALILALAALAFAGAASAAPASQEEWFGAEPAAQGKPLSRAEVAADLALWNRAGLRGMSQGDHSFIADSANEQRLAEYRRLRSGPEYLAEVRRQGGEASTVAGQGTATGGN</sequence>
<dbReference type="RefSeq" id="WP_013596913.1">
    <property type="nucleotide sequence ID" value="NC_015138.1"/>
</dbReference>
<evidence type="ECO:0008006" key="5">
    <source>
        <dbReference type="Google" id="ProtNLM"/>
    </source>
</evidence>
<name>F0QA81_PARA1</name>
<dbReference type="KEGG" id="aaa:Acav_4567"/>
<feature type="chain" id="PRO_5003257167" description="DUF4148 domain-containing protein" evidence="2">
    <location>
        <begin position="25"/>
        <end position="117"/>
    </location>
</feature>
<dbReference type="Pfam" id="PF13663">
    <property type="entry name" value="DUF4148"/>
    <property type="match status" value="1"/>
</dbReference>
<organism evidence="3 4">
    <name type="scientific">Paracidovorax avenae (strain ATCC 19860 / DSM 7227 / CCUG 15838 / JCM 20985 / LMG 2117 / NCPPB 1011)</name>
    <name type="common">Acidovorax avenae</name>
    <dbReference type="NCBI Taxonomy" id="643561"/>
    <lineage>
        <taxon>Bacteria</taxon>
        <taxon>Pseudomonadati</taxon>
        <taxon>Pseudomonadota</taxon>
        <taxon>Betaproteobacteria</taxon>
        <taxon>Burkholderiales</taxon>
        <taxon>Comamonadaceae</taxon>
        <taxon>Paracidovorax</taxon>
    </lineage>
</organism>
<protein>
    <recommendedName>
        <fullName evidence="5">DUF4148 domain-containing protein</fullName>
    </recommendedName>
</protein>
<evidence type="ECO:0000256" key="2">
    <source>
        <dbReference type="SAM" id="SignalP"/>
    </source>
</evidence>
<evidence type="ECO:0000256" key="1">
    <source>
        <dbReference type="SAM" id="MobiDB-lite"/>
    </source>
</evidence>
<accession>F0QA81</accession>
<gene>
    <name evidence="3" type="ordered locus">Acav_4567</name>
</gene>
<dbReference type="HOGENOM" id="CLU_166677_0_0_4"/>
<feature type="region of interest" description="Disordered" evidence="1">
    <location>
        <begin position="98"/>
        <end position="117"/>
    </location>
</feature>
<evidence type="ECO:0000313" key="3">
    <source>
        <dbReference type="EMBL" id="ADX48449.1"/>
    </source>
</evidence>